<sequence length="147" mass="15993">MSTPALLDIVFCEAVGTLVNQYFELNEAIASDGGWTGTPSRCSCVVFALKQLWSEADLALRADAAEAAILVAENPLHCWALDDPLILTKVRLAQGQMAYDKTLGKDGFSVDAEGDKAEYVLVLAWPLCPESERPWLKAKMSLTGNIF</sequence>
<evidence type="ECO:0000313" key="1">
    <source>
        <dbReference type="EMBL" id="KAJ1156655.1"/>
    </source>
</evidence>
<dbReference type="Proteomes" id="UP001066276">
    <property type="component" value="Chromosome 5"/>
</dbReference>
<evidence type="ECO:0000313" key="2">
    <source>
        <dbReference type="Proteomes" id="UP001066276"/>
    </source>
</evidence>
<protein>
    <submittedName>
        <fullName evidence="1">Uncharacterized protein</fullName>
    </submittedName>
</protein>
<organism evidence="1 2">
    <name type="scientific">Pleurodeles waltl</name>
    <name type="common">Iberian ribbed newt</name>
    <dbReference type="NCBI Taxonomy" id="8319"/>
    <lineage>
        <taxon>Eukaryota</taxon>
        <taxon>Metazoa</taxon>
        <taxon>Chordata</taxon>
        <taxon>Craniata</taxon>
        <taxon>Vertebrata</taxon>
        <taxon>Euteleostomi</taxon>
        <taxon>Amphibia</taxon>
        <taxon>Batrachia</taxon>
        <taxon>Caudata</taxon>
        <taxon>Salamandroidea</taxon>
        <taxon>Salamandridae</taxon>
        <taxon>Pleurodelinae</taxon>
        <taxon>Pleurodeles</taxon>
    </lineage>
</organism>
<reference evidence="1" key="1">
    <citation type="journal article" date="2022" name="bioRxiv">
        <title>Sequencing and chromosome-scale assembly of the giantPleurodeles waltlgenome.</title>
        <authorList>
            <person name="Brown T."/>
            <person name="Elewa A."/>
            <person name="Iarovenko S."/>
            <person name="Subramanian E."/>
            <person name="Araus A.J."/>
            <person name="Petzold A."/>
            <person name="Susuki M."/>
            <person name="Suzuki K.-i.T."/>
            <person name="Hayashi T."/>
            <person name="Toyoda A."/>
            <person name="Oliveira C."/>
            <person name="Osipova E."/>
            <person name="Leigh N.D."/>
            <person name="Simon A."/>
            <person name="Yun M.H."/>
        </authorList>
    </citation>
    <scope>NUCLEOTIDE SEQUENCE</scope>
    <source>
        <strain evidence="1">20211129_DDA</strain>
        <tissue evidence="1">Liver</tissue>
    </source>
</reference>
<gene>
    <name evidence="1" type="ORF">NDU88_009373</name>
</gene>
<dbReference type="AlphaFoldDB" id="A0AAV7RYU9"/>
<dbReference type="EMBL" id="JANPWB010000009">
    <property type="protein sequence ID" value="KAJ1156655.1"/>
    <property type="molecule type" value="Genomic_DNA"/>
</dbReference>
<keyword evidence="2" id="KW-1185">Reference proteome</keyword>
<accession>A0AAV7RYU9</accession>
<name>A0AAV7RYU9_PLEWA</name>
<comment type="caution">
    <text evidence="1">The sequence shown here is derived from an EMBL/GenBank/DDBJ whole genome shotgun (WGS) entry which is preliminary data.</text>
</comment>
<proteinExistence type="predicted"/>